<dbReference type="InterPro" id="IPR025224">
    <property type="entry name" value="CCAR1/CCAR2"/>
</dbReference>
<dbReference type="Gene3D" id="1.10.720.30">
    <property type="entry name" value="SAP domain"/>
    <property type="match status" value="1"/>
</dbReference>
<dbReference type="SUPFAM" id="SSF68906">
    <property type="entry name" value="SAP domain"/>
    <property type="match status" value="1"/>
</dbReference>
<gene>
    <name evidence="3" type="ORF">CRM22_004279</name>
</gene>
<dbReference type="Proteomes" id="UP000308267">
    <property type="component" value="Unassembled WGS sequence"/>
</dbReference>
<evidence type="ECO:0000313" key="4">
    <source>
        <dbReference type="Proteomes" id="UP000308267"/>
    </source>
</evidence>
<dbReference type="SMART" id="SM01122">
    <property type="entry name" value="DBC1"/>
    <property type="match status" value="1"/>
</dbReference>
<accession>A0A4S2LWZ1</accession>
<organism evidence="3 4">
    <name type="scientific">Opisthorchis felineus</name>
    <dbReference type="NCBI Taxonomy" id="147828"/>
    <lineage>
        <taxon>Eukaryota</taxon>
        <taxon>Metazoa</taxon>
        <taxon>Spiralia</taxon>
        <taxon>Lophotrochozoa</taxon>
        <taxon>Platyhelminthes</taxon>
        <taxon>Trematoda</taxon>
        <taxon>Digenea</taxon>
        <taxon>Opisthorchiida</taxon>
        <taxon>Opisthorchiata</taxon>
        <taxon>Opisthorchiidae</taxon>
        <taxon>Opisthorchis</taxon>
    </lineage>
</organism>
<dbReference type="InterPro" id="IPR036361">
    <property type="entry name" value="SAP_dom_sf"/>
</dbReference>
<dbReference type="PANTHER" id="PTHR14304">
    <property type="entry name" value="CELL DIVISION CYCLE AND APOPTOSIS REGULATOR PROTEIN"/>
    <property type="match status" value="1"/>
</dbReference>
<name>A0A4S2LWZ1_OPIFE</name>
<dbReference type="STRING" id="147828.A0A4S2LWZ1"/>
<sequence length="303" mass="33777">MATGGPWSLSMDGANSCGDPRTLINTTIRTFKGYSGLDFTSYTEWIRFTQTRYYRSAATKAPAITGDYEHLVTTEHPEVGAFLVPKASHLISSVEERVSFKDNYSSLLQGLLSPKPKPEVGAMSATDATDVVTSAVDAAMNHGNETGTRPDMEPTHYSMLDANVLKVNELRNELAARNLVTKGLKVNLVYRLQVDSDEEKKASAPEESKTAEDTKAEGTPAKAKLSMQTKDESNDLPEKERRRLEHPYCLNHKPVITNHPNKSVRGSHFDCHRVSFFSLLNNRTEEQRNRILRSPHLLSNSVR</sequence>
<reference evidence="3 4" key="1">
    <citation type="journal article" date="2019" name="BMC Genomics">
        <title>New insights from Opisthorchis felineus genome: update on genomics of the epidemiologically important liver flukes.</title>
        <authorList>
            <person name="Ershov N.I."/>
            <person name="Mordvinov V.A."/>
            <person name="Prokhortchouk E.B."/>
            <person name="Pakharukova M.Y."/>
            <person name="Gunbin K.V."/>
            <person name="Ustyantsev K."/>
            <person name="Genaev M.A."/>
            <person name="Blinov A.G."/>
            <person name="Mazur A."/>
            <person name="Boulygina E."/>
            <person name="Tsygankova S."/>
            <person name="Khrameeva E."/>
            <person name="Chekanov N."/>
            <person name="Fan G."/>
            <person name="Xiao A."/>
            <person name="Zhang H."/>
            <person name="Xu X."/>
            <person name="Yang H."/>
            <person name="Solovyev V."/>
            <person name="Lee S.M."/>
            <person name="Liu X."/>
            <person name="Afonnikov D.A."/>
            <person name="Skryabin K.G."/>
        </authorList>
    </citation>
    <scope>NUCLEOTIDE SEQUENCE [LARGE SCALE GENOMIC DNA]</scope>
    <source>
        <strain evidence="3">AK-0245</strain>
        <tissue evidence="3">Whole organism</tissue>
    </source>
</reference>
<feature type="region of interest" description="Disordered" evidence="1">
    <location>
        <begin position="196"/>
        <end position="241"/>
    </location>
</feature>
<dbReference type="Pfam" id="PF14443">
    <property type="entry name" value="DBC1"/>
    <property type="match status" value="1"/>
</dbReference>
<keyword evidence="4" id="KW-1185">Reference proteome</keyword>
<evidence type="ECO:0000256" key="1">
    <source>
        <dbReference type="SAM" id="MobiDB-lite"/>
    </source>
</evidence>
<evidence type="ECO:0000313" key="3">
    <source>
        <dbReference type="EMBL" id="TGZ68393.1"/>
    </source>
</evidence>
<dbReference type="AlphaFoldDB" id="A0A4S2LWZ1"/>
<dbReference type="EMBL" id="SJOL01006368">
    <property type="protein sequence ID" value="TGZ68393.1"/>
    <property type="molecule type" value="Genomic_DNA"/>
</dbReference>
<protein>
    <recommendedName>
        <fullName evidence="2">DBC1/CARP1 catalytically inactive NUDIX hydrolase domain-containing protein</fullName>
    </recommendedName>
</protein>
<feature type="compositionally biased region" description="Basic and acidic residues" evidence="1">
    <location>
        <begin position="229"/>
        <end position="241"/>
    </location>
</feature>
<dbReference type="GO" id="GO:0005634">
    <property type="term" value="C:nucleus"/>
    <property type="evidence" value="ECO:0007669"/>
    <property type="project" value="TreeGrafter"/>
</dbReference>
<dbReference type="OrthoDB" id="21006at2759"/>
<dbReference type="InterPro" id="IPR025954">
    <property type="entry name" value="DBC1/CARP1_inactive_NUDIX"/>
</dbReference>
<feature type="domain" description="DBC1/CARP1 catalytically inactive NUDIX hydrolase" evidence="2">
    <location>
        <begin position="1"/>
        <end position="116"/>
    </location>
</feature>
<dbReference type="PANTHER" id="PTHR14304:SF11">
    <property type="entry name" value="SAP DOMAIN-CONTAINING PROTEIN"/>
    <property type="match status" value="1"/>
</dbReference>
<evidence type="ECO:0000259" key="2">
    <source>
        <dbReference type="SMART" id="SM01122"/>
    </source>
</evidence>
<proteinExistence type="predicted"/>
<dbReference type="GO" id="GO:0006355">
    <property type="term" value="P:regulation of DNA-templated transcription"/>
    <property type="evidence" value="ECO:0007669"/>
    <property type="project" value="InterPro"/>
</dbReference>
<feature type="compositionally biased region" description="Basic and acidic residues" evidence="1">
    <location>
        <begin position="198"/>
        <end position="216"/>
    </location>
</feature>
<comment type="caution">
    <text evidence="3">The sequence shown here is derived from an EMBL/GenBank/DDBJ whole genome shotgun (WGS) entry which is preliminary data.</text>
</comment>